<feature type="compositionally biased region" description="Polar residues" evidence="12">
    <location>
        <begin position="524"/>
        <end position="553"/>
    </location>
</feature>
<evidence type="ECO:0000256" key="6">
    <source>
        <dbReference type="ARBA" id="ARBA00022679"/>
    </source>
</evidence>
<feature type="region of interest" description="Disordered" evidence="12">
    <location>
        <begin position="474"/>
        <end position="956"/>
    </location>
</feature>
<keyword evidence="7" id="KW-0547">Nucleotide-binding</keyword>
<comment type="subcellular location">
    <subcellularLocation>
        <location evidence="1">Cytoplasm</location>
    </subcellularLocation>
</comment>
<evidence type="ECO:0000256" key="9">
    <source>
        <dbReference type="ARBA" id="ARBA00022840"/>
    </source>
</evidence>
<dbReference type="InterPro" id="IPR008271">
    <property type="entry name" value="Ser/Thr_kinase_AS"/>
</dbReference>
<evidence type="ECO:0000256" key="12">
    <source>
        <dbReference type="SAM" id="MobiDB-lite"/>
    </source>
</evidence>
<keyword evidence="15" id="KW-1185">Reference proteome</keyword>
<dbReference type="InterPro" id="IPR011009">
    <property type="entry name" value="Kinase-like_dom_sf"/>
</dbReference>
<evidence type="ECO:0000259" key="13">
    <source>
        <dbReference type="PROSITE" id="PS50011"/>
    </source>
</evidence>
<keyword evidence="8" id="KW-0418">Kinase</keyword>
<dbReference type="PANTHER" id="PTHR22967">
    <property type="entry name" value="SERINE/THREONINE PROTEIN KINASE"/>
    <property type="match status" value="1"/>
</dbReference>
<proteinExistence type="predicted"/>
<accession>A0A2C5XE28</accession>
<feature type="compositionally biased region" description="Polar residues" evidence="12">
    <location>
        <begin position="341"/>
        <end position="351"/>
    </location>
</feature>
<dbReference type="PANTHER" id="PTHR22967:SF57">
    <property type="entry name" value="AUXILIN, ISOFORM A-RELATED"/>
    <property type="match status" value="1"/>
</dbReference>
<dbReference type="OrthoDB" id="2018507at2759"/>
<dbReference type="FunFam" id="1.10.510.10:FF:000441">
    <property type="entry name" value="Serine/threonine protein kinase"/>
    <property type="match status" value="1"/>
</dbReference>
<dbReference type="EMBL" id="NJEU01001004">
    <property type="protein sequence ID" value="PHH69069.1"/>
    <property type="molecule type" value="Genomic_DNA"/>
</dbReference>
<dbReference type="SUPFAM" id="SSF56112">
    <property type="entry name" value="Protein kinase-like (PK-like)"/>
    <property type="match status" value="1"/>
</dbReference>
<feature type="compositionally biased region" description="Low complexity" evidence="12">
    <location>
        <begin position="609"/>
        <end position="622"/>
    </location>
</feature>
<feature type="compositionally biased region" description="Polar residues" evidence="12">
    <location>
        <begin position="731"/>
        <end position="745"/>
    </location>
</feature>
<evidence type="ECO:0000256" key="11">
    <source>
        <dbReference type="ARBA" id="ARBA00048679"/>
    </source>
</evidence>
<reference evidence="14 15" key="1">
    <citation type="submission" date="2017-06" db="EMBL/GenBank/DDBJ databases">
        <title>Ant-infecting Ophiocordyceps genomes reveal a high diversity of potential behavioral manipulation genes and a possible major role for enterotoxins.</title>
        <authorList>
            <person name="De Bekker C."/>
            <person name="Evans H.C."/>
            <person name="Brachmann A."/>
            <person name="Hughes D.P."/>
        </authorList>
    </citation>
    <scope>NUCLEOTIDE SEQUENCE [LARGE SCALE GENOMIC DNA]</scope>
    <source>
        <strain evidence="14 15">1348a</strain>
    </source>
</reference>
<comment type="catalytic activity">
    <reaction evidence="10">
        <text>L-threonyl-[protein] + ATP = O-phospho-L-threonyl-[protein] + ADP + H(+)</text>
        <dbReference type="Rhea" id="RHEA:46608"/>
        <dbReference type="Rhea" id="RHEA-COMP:11060"/>
        <dbReference type="Rhea" id="RHEA-COMP:11605"/>
        <dbReference type="ChEBI" id="CHEBI:15378"/>
        <dbReference type="ChEBI" id="CHEBI:30013"/>
        <dbReference type="ChEBI" id="CHEBI:30616"/>
        <dbReference type="ChEBI" id="CHEBI:61977"/>
        <dbReference type="ChEBI" id="CHEBI:456216"/>
        <dbReference type="EC" id="2.7.11.1"/>
    </reaction>
</comment>
<dbReference type="AlphaFoldDB" id="A0A2C5XE28"/>
<keyword evidence="4" id="KW-0723">Serine/threonine-protein kinase</keyword>
<evidence type="ECO:0000256" key="10">
    <source>
        <dbReference type="ARBA" id="ARBA00047899"/>
    </source>
</evidence>
<dbReference type="PROSITE" id="PS50011">
    <property type="entry name" value="PROTEIN_KINASE_DOM"/>
    <property type="match status" value="1"/>
</dbReference>
<feature type="domain" description="Protein kinase" evidence="13">
    <location>
        <begin position="47"/>
        <end position="334"/>
    </location>
</feature>
<sequence length="997" mass="108187">MASRQQMAPRHAPHGGYAPNHAALPIAAAPPGTFAPGTKIQVGSHRVVIQKYLSEGGFAHVYLVRLPKPIDGTDLAVLKRVAVPDKEALRSMRTEVETMKRLKGHRPIVTYIDSHASELHGGGYEVFLLMEYCDGGGLIDFMNTRLQHRLTEPEIINIFADIAEGVACMHYLKPPLLHRDLKVENVLITSRGSHKRFKLCDFGSAAPPRPAPTTVVECRLADEDVQRHTTLQYRSPEMIDVYRKQPLNEKSDIWALGVLLYKLCYYTTPFEDQGQLAILNASYRCPSFPVFSDRLKKLIASMLRESMDARPTIYQVLKEACSMQNRDVPIHDIYTGKAAPPSQSREGSTAKPQAVGAVFTEPEHEKRQQVPNVVPMRRGRPSALEPAKAATKPSTKNGDPFAALDSKGSQAFETDDLSARFPTVDQFSLLLDQGAKFDFDSGIASPSPQPPAPSANLSQRLTERLADAAFVSPQASAVKASPVVRPDSAAPEASDRAVSSPPLARPASAAPPTRPTAELGRAQSIISNNPDLRAISSQATSRYVSKGTMTSDTSPERPTRQSQQDCERKRRPIKRLSSHQLLPSHSRQHSLSSQPSLEDNRGRGAGQDSVPSSGSPGLRPRPASTTFESSTLEFLREREASKAQSRPRPTSRVSKHRSASSLNAKAFCPDGQSRSPSANELLIDVNESDSDGAYDLGELGRPKRSSSTKASGSRNKLAGKFGHALKRFESTDAQTTSGSRDSSPAKTLDRRDLTPIAGSVATDGRSEDGLIDLDEQDATPEMRREIERRKLEEEERRVAAGQAEYRKRVAAGGGNSKPVPGPKKVGGAALAASIQSRVQSLLEEEQRPAQVTRTAKGYGKYSDAATAASMTDKPLPAVPKKPRSEAAAKRSGSTAAYAENASTIKSSGGPLAYKAPPSSSSSTAKPTAPRKPVHLNSFPPGVRPPSPAKREQREVAQREVLMAEEMGGQPVLEMTAQERDEYVENFAKRFPSLGTME</sequence>
<name>A0A2C5XE28_9HYPO</name>
<dbReference type="GO" id="GO:0004674">
    <property type="term" value="F:protein serine/threonine kinase activity"/>
    <property type="evidence" value="ECO:0007669"/>
    <property type="project" value="UniProtKB-KW"/>
</dbReference>
<gene>
    <name evidence="14" type="ORF">CDD82_97</name>
</gene>
<dbReference type="Pfam" id="PF00069">
    <property type="entry name" value="Pkinase"/>
    <property type="match status" value="1"/>
</dbReference>
<dbReference type="PROSITE" id="PS00108">
    <property type="entry name" value="PROTEIN_KINASE_ST"/>
    <property type="match status" value="1"/>
</dbReference>
<evidence type="ECO:0000256" key="4">
    <source>
        <dbReference type="ARBA" id="ARBA00022527"/>
    </source>
</evidence>
<evidence type="ECO:0000256" key="5">
    <source>
        <dbReference type="ARBA" id="ARBA00022553"/>
    </source>
</evidence>
<feature type="compositionally biased region" description="Low complexity" evidence="12">
    <location>
        <begin position="496"/>
        <end position="517"/>
    </location>
</feature>
<evidence type="ECO:0000256" key="7">
    <source>
        <dbReference type="ARBA" id="ARBA00022741"/>
    </source>
</evidence>
<evidence type="ECO:0000256" key="8">
    <source>
        <dbReference type="ARBA" id="ARBA00022777"/>
    </source>
</evidence>
<dbReference type="InterPro" id="IPR000719">
    <property type="entry name" value="Prot_kinase_dom"/>
</dbReference>
<dbReference type="CDD" id="cd14037">
    <property type="entry name" value="STKc_NAK_like"/>
    <property type="match status" value="1"/>
</dbReference>
<keyword evidence="9" id="KW-0067">ATP-binding</keyword>
<keyword evidence="6" id="KW-0808">Transferase</keyword>
<keyword evidence="5" id="KW-0597">Phosphoprotein</keyword>
<evidence type="ECO:0000256" key="2">
    <source>
        <dbReference type="ARBA" id="ARBA00012513"/>
    </source>
</evidence>
<dbReference type="EC" id="2.7.11.1" evidence="2"/>
<feature type="compositionally biased region" description="Polar residues" evidence="12">
    <location>
        <begin position="705"/>
        <end position="714"/>
    </location>
</feature>
<comment type="caution">
    <text evidence="14">The sequence shown here is derived from an EMBL/GenBank/DDBJ whole genome shotgun (WGS) entry which is preliminary data.</text>
</comment>
<protein>
    <recommendedName>
        <fullName evidence="2">non-specific serine/threonine protein kinase</fullName>
        <ecNumber evidence="2">2.7.11.1</ecNumber>
    </recommendedName>
</protein>
<evidence type="ECO:0000256" key="1">
    <source>
        <dbReference type="ARBA" id="ARBA00004496"/>
    </source>
</evidence>
<feature type="compositionally biased region" description="Basic and acidic residues" evidence="12">
    <location>
        <begin position="780"/>
        <end position="798"/>
    </location>
</feature>
<feature type="compositionally biased region" description="Low complexity" evidence="12">
    <location>
        <begin position="914"/>
        <end position="927"/>
    </location>
</feature>
<evidence type="ECO:0000313" key="15">
    <source>
        <dbReference type="Proteomes" id="UP000224854"/>
    </source>
</evidence>
<dbReference type="GO" id="GO:0000147">
    <property type="term" value="P:actin cortical patch assembly"/>
    <property type="evidence" value="ECO:0007669"/>
    <property type="project" value="TreeGrafter"/>
</dbReference>
<evidence type="ECO:0000313" key="14">
    <source>
        <dbReference type="EMBL" id="PHH69069.1"/>
    </source>
</evidence>
<dbReference type="Proteomes" id="UP000224854">
    <property type="component" value="Unassembled WGS sequence"/>
</dbReference>
<feature type="compositionally biased region" description="Polar residues" evidence="12">
    <location>
        <begin position="623"/>
        <end position="632"/>
    </location>
</feature>
<comment type="catalytic activity">
    <reaction evidence="11">
        <text>L-seryl-[protein] + ATP = O-phospho-L-seryl-[protein] + ADP + H(+)</text>
        <dbReference type="Rhea" id="RHEA:17989"/>
        <dbReference type="Rhea" id="RHEA-COMP:9863"/>
        <dbReference type="Rhea" id="RHEA-COMP:11604"/>
        <dbReference type="ChEBI" id="CHEBI:15378"/>
        <dbReference type="ChEBI" id="CHEBI:29999"/>
        <dbReference type="ChEBI" id="CHEBI:30616"/>
        <dbReference type="ChEBI" id="CHEBI:83421"/>
        <dbReference type="ChEBI" id="CHEBI:456216"/>
        <dbReference type="EC" id="2.7.11.1"/>
    </reaction>
</comment>
<dbReference type="GO" id="GO:0005737">
    <property type="term" value="C:cytoplasm"/>
    <property type="evidence" value="ECO:0007669"/>
    <property type="project" value="UniProtKB-SubCell"/>
</dbReference>
<evidence type="ECO:0000256" key="3">
    <source>
        <dbReference type="ARBA" id="ARBA00022490"/>
    </source>
</evidence>
<feature type="compositionally biased region" description="Polar residues" evidence="12">
    <location>
        <begin position="642"/>
        <end position="652"/>
    </location>
</feature>
<feature type="region of interest" description="Disordered" evidence="12">
    <location>
        <begin position="335"/>
        <end position="404"/>
    </location>
</feature>
<dbReference type="SMART" id="SM00220">
    <property type="entry name" value="S_TKc"/>
    <property type="match status" value="1"/>
</dbReference>
<dbReference type="GO" id="GO:0007015">
    <property type="term" value="P:actin filament organization"/>
    <property type="evidence" value="ECO:0007669"/>
    <property type="project" value="TreeGrafter"/>
</dbReference>
<organism evidence="14 15">
    <name type="scientific">Ophiocordyceps australis</name>
    <dbReference type="NCBI Taxonomy" id="1399860"/>
    <lineage>
        <taxon>Eukaryota</taxon>
        <taxon>Fungi</taxon>
        <taxon>Dikarya</taxon>
        <taxon>Ascomycota</taxon>
        <taxon>Pezizomycotina</taxon>
        <taxon>Sordariomycetes</taxon>
        <taxon>Hypocreomycetidae</taxon>
        <taxon>Hypocreales</taxon>
        <taxon>Ophiocordycipitaceae</taxon>
        <taxon>Ophiocordyceps</taxon>
    </lineage>
</organism>
<dbReference type="Gene3D" id="1.10.510.10">
    <property type="entry name" value="Transferase(Phosphotransferase) domain 1"/>
    <property type="match status" value="1"/>
</dbReference>
<feature type="compositionally biased region" description="Polar residues" evidence="12">
    <location>
        <begin position="578"/>
        <end position="597"/>
    </location>
</feature>
<dbReference type="GO" id="GO:0005524">
    <property type="term" value="F:ATP binding"/>
    <property type="evidence" value="ECO:0007669"/>
    <property type="project" value="UniProtKB-KW"/>
</dbReference>
<feature type="compositionally biased region" description="Acidic residues" evidence="12">
    <location>
        <begin position="769"/>
        <end position="778"/>
    </location>
</feature>
<keyword evidence="3" id="KW-0963">Cytoplasm</keyword>